<organism evidence="4 5">
    <name type="scientific">Ceratopteris richardii</name>
    <name type="common">Triangle waterfern</name>
    <dbReference type="NCBI Taxonomy" id="49495"/>
    <lineage>
        <taxon>Eukaryota</taxon>
        <taxon>Viridiplantae</taxon>
        <taxon>Streptophyta</taxon>
        <taxon>Embryophyta</taxon>
        <taxon>Tracheophyta</taxon>
        <taxon>Polypodiopsida</taxon>
        <taxon>Polypodiidae</taxon>
        <taxon>Polypodiales</taxon>
        <taxon>Pteridineae</taxon>
        <taxon>Pteridaceae</taxon>
        <taxon>Parkerioideae</taxon>
        <taxon>Ceratopteris</taxon>
    </lineage>
</organism>
<proteinExistence type="predicted"/>
<evidence type="ECO:0000256" key="2">
    <source>
        <dbReference type="SAM" id="MobiDB-lite"/>
    </source>
</evidence>
<dbReference type="PROSITE" id="PS50800">
    <property type="entry name" value="SAP"/>
    <property type="match status" value="1"/>
</dbReference>
<evidence type="ECO:0000259" key="3">
    <source>
        <dbReference type="PROSITE" id="PS50800"/>
    </source>
</evidence>
<dbReference type="EMBL" id="CM035444">
    <property type="protein sequence ID" value="KAH7276524.1"/>
    <property type="molecule type" value="Genomic_DNA"/>
</dbReference>
<accession>A0A8T2PYC7</accession>
<feature type="region of interest" description="Disordered" evidence="2">
    <location>
        <begin position="752"/>
        <end position="795"/>
    </location>
</feature>
<comment type="caution">
    <text evidence="4">The sequence shown here is derived from an EMBL/GenBank/DDBJ whole genome shotgun (WGS) entry which is preliminary data.</text>
</comment>
<dbReference type="OrthoDB" id="2019812at2759"/>
<dbReference type="OMA" id="HETFMAL"/>
<dbReference type="InterPro" id="IPR003034">
    <property type="entry name" value="SAP_dom"/>
</dbReference>
<feature type="compositionally biased region" description="Acidic residues" evidence="2">
    <location>
        <begin position="773"/>
        <end position="795"/>
    </location>
</feature>
<evidence type="ECO:0000256" key="1">
    <source>
        <dbReference type="ARBA" id="ARBA00022737"/>
    </source>
</evidence>
<protein>
    <recommendedName>
        <fullName evidence="3">SAP domain-containing protein</fullName>
    </recommendedName>
</protein>
<dbReference type="Pfam" id="PF02037">
    <property type="entry name" value="SAP"/>
    <property type="match status" value="1"/>
</dbReference>
<dbReference type="Gene3D" id="1.25.40.10">
    <property type="entry name" value="Tetratricopeptide repeat domain"/>
    <property type="match status" value="2"/>
</dbReference>
<evidence type="ECO:0000313" key="5">
    <source>
        <dbReference type="Proteomes" id="UP000825935"/>
    </source>
</evidence>
<dbReference type="PANTHER" id="PTHR47447:SF25">
    <property type="entry name" value="SAP DOMAIN-CONTAINING PROTEIN"/>
    <property type="match status" value="1"/>
</dbReference>
<dbReference type="EMBL" id="CM035444">
    <property type="protein sequence ID" value="KAH7276526.1"/>
    <property type="molecule type" value="Genomic_DNA"/>
</dbReference>
<dbReference type="SUPFAM" id="SSF68906">
    <property type="entry name" value="SAP domain"/>
    <property type="match status" value="1"/>
</dbReference>
<dbReference type="Gene3D" id="1.10.720.30">
    <property type="entry name" value="SAP domain"/>
    <property type="match status" value="1"/>
</dbReference>
<dbReference type="InterPro" id="IPR011990">
    <property type="entry name" value="TPR-like_helical_dom_sf"/>
</dbReference>
<dbReference type="Proteomes" id="UP000825935">
    <property type="component" value="Chromosome 39"/>
</dbReference>
<evidence type="ECO:0000313" key="4">
    <source>
        <dbReference type="EMBL" id="KAH7276524.1"/>
    </source>
</evidence>
<reference evidence="4" key="1">
    <citation type="submission" date="2021-08" db="EMBL/GenBank/DDBJ databases">
        <title>WGS assembly of Ceratopteris richardii.</title>
        <authorList>
            <person name="Marchant D.B."/>
            <person name="Chen G."/>
            <person name="Jenkins J."/>
            <person name="Shu S."/>
            <person name="Leebens-Mack J."/>
            <person name="Grimwood J."/>
            <person name="Schmutz J."/>
            <person name="Soltis P."/>
            <person name="Soltis D."/>
            <person name="Chen Z.-H."/>
        </authorList>
    </citation>
    <scope>NUCLEOTIDE SEQUENCE</scope>
    <source>
        <strain evidence="4">Whitten #5841</strain>
        <tissue evidence="4">Leaf</tissue>
    </source>
</reference>
<feature type="domain" description="SAP" evidence="3">
    <location>
        <begin position="657"/>
        <end position="691"/>
    </location>
</feature>
<dbReference type="AlphaFoldDB" id="A0A8T2PYC7"/>
<keyword evidence="1" id="KW-0677">Repeat</keyword>
<dbReference type="PANTHER" id="PTHR47447">
    <property type="entry name" value="OS03G0856100 PROTEIN"/>
    <property type="match status" value="1"/>
</dbReference>
<dbReference type="SMART" id="SM00513">
    <property type="entry name" value="SAP"/>
    <property type="match status" value="1"/>
</dbReference>
<keyword evidence="5" id="KW-1185">Reference proteome</keyword>
<name>A0A8T2PYC7_CERRI</name>
<sequence>MAATSSQPFPNFLGKLSQQQDLSSFSRLSLSSNIFVRSRKCRRRRRREAISPRDSSLSTHLLQQDLGFHQHLRVLETSGATVSCESILDKHVESACLDKSFFNSSGVRKRRTFASSGPAAGSSASFDGRDGTATFGSRLEKDWDDRDGEDIYFNAASSIQGVDIEHRSRSVWQPIELERLESCAENDLRFMFLESLMIKAREGDPFGAEEVFSDMLAVGLNPGPRSFHGLVVSYSRSGDAEGALHALKRELNSGHIPLQETFTCVACSFASIGNQEQGEQLLAAMEHYNLSGRVTWLSFVEDLLQAGYLKEATDTFLKGSKGGYKGTDELYDTLVEKNAEIGHHANCINILRFMEYTGRNCKTSHYNALLRIEANLGEADVALERFEDMRYCEEDKKPDTETYNWLFQSQVRCSVGGDRIQQMIDLLGLMVEDYKRVQPNAKTYTILVEGFTKYNIVDEAIRHFRALSKIPGGTRLLHNNGEHGDPLSLYLRLLCLHGKTDDMMEALEIMEKDNQPIPKRAMIVNRKGRTLVTSWIEPLQQEADLGFEIDYIARYVAEGGLTGTRQRWSPSLSGNYFPVNPDNEGFRYAAPLEISFKSECAEARASYTIELIKKLDRDGVSAFGSGATEDDVQIIKEKLRKDMLAESIQQVRKPKAASKMLVSELKEELEAQGLPSDGTRPVLYQRVQKSRRINRARNRPLWLPPEVEVTEEVDDRLEKLLSRLNLKNENNTDYWKKRFLGESTEDEVEYTQNGELIDADSDAEVSIRKRDDGEGEEEVEEETGELEDGGDEEEVEPPVMLASQLMQKEEALETQQTDDHYFEFNLEEQLEDLKRFKLFSVDDMFTIADAWGWTWEKDIGVHWPEKWSKEREVTLGMKVMNKVIDLGGIPTIGDCAMLLRAAMRTPWPEAIVNILQQTHKLGYVFGNPIYDEVVTLCMNLDEREAAIAIVTDMEDTGVNVPDEILDKILPEESFSEDEG</sequence>
<gene>
    <name evidence="4" type="ORF">KP509_39G010500</name>
</gene>
<dbReference type="InterPro" id="IPR036361">
    <property type="entry name" value="SAP_dom_sf"/>
</dbReference>